<evidence type="ECO:0000259" key="2">
    <source>
        <dbReference type="Pfam" id="PF12146"/>
    </source>
</evidence>
<feature type="chain" id="PRO_5046678134" evidence="1">
    <location>
        <begin position="17"/>
        <end position="313"/>
    </location>
</feature>
<feature type="signal peptide" evidence="1">
    <location>
        <begin position="1"/>
        <end position="16"/>
    </location>
</feature>
<protein>
    <submittedName>
        <fullName evidence="3">Alpha/beta fold hydrolase</fullName>
    </submittedName>
</protein>
<evidence type="ECO:0000313" key="3">
    <source>
        <dbReference type="EMBL" id="MYM41155.1"/>
    </source>
</evidence>
<evidence type="ECO:0000256" key="1">
    <source>
        <dbReference type="SAM" id="SignalP"/>
    </source>
</evidence>
<name>A0ABW9VRG3_9BURK</name>
<keyword evidence="3" id="KW-0378">Hydrolase</keyword>
<keyword evidence="1" id="KW-0732">Signal</keyword>
<feature type="domain" description="Serine aminopeptidase S33" evidence="2">
    <location>
        <begin position="74"/>
        <end position="275"/>
    </location>
</feature>
<reference evidence="3 4" key="1">
    <citation type="submission" date="2019-12" db="EMBL/GenBank/DDBJ databases">
        <title>Novel species isolated from a subtropical stream in China.</title>
        <authorList>
            <person name="Lu H."/>
        </authorList>
    </citation>
    <scope>NUCLEOTIDE SEQUENCE [LARGE SCALE GENOMIC DNA]</scope>
    <source>
        <strain evidence="3 4">CY13W</strain>
    </source>
</reference>
<keyword evidence="4" id="KW-1185">Reference proteome</keyword>
<dbReference type="InterPro" id="IPR029058">
    <property type="entry name" value="AB_hydrolase_fold"/>
</dbReference>
<sequence>MKLFLSLLLLSSSVYATSLPVTLEVGGAAVYGTELTPEGSRGKVPVVLLHAGSGPTDRDGNNRLLPGPNDALKMLAEGLARHGIASVRYDKRGIAASANPLWREDELRFDDYIADAAAWAARLRADARFSRVILIGHSEGAQIVAEACARAQVDGCVLLAGAGHPADELLRDQLAKQLPPALLAENERILTALKQGQPVADVPAPLQALYHSSVQPYLISWLQHDPRKAVAALGMPVLIVQGTADLQVPLSEAQALAAAAPRARLQVIEGMNHLLKMVGNDVELQRKSYGSPELPVAPQLLDSVYRFIDQLAR</sequence>
<dbReference type="EMBL" id="WWCM01000013">
    <property type="protein sequence ID" value="MYM41155.1"/>
    <property type="molecule type" value="Genomic_DNA"/>
</dbReference>
<dbReference type="SUPFAM" id="SSF53474">
    <property type="entry name" value="alpha/beta-Hydrolases"/>
    <property type="match status" value="1"/>
</dbReference>
<dbReference type="Pfam" id="PF12146">
    <property type="entry name" value="Hydrolase_4"/>
    <property type="match status" value="1"/>
</dbReference>
<organism evidence="3 4">
    <name type="scientific">Duganella qianjiadongensis</name>
    <dbReference type="NCBI Taxonomy" id="2692176"/>
    <lineage>
        <taxon>Bacteria</taxon>
        <taxon>Pseudomonadati</taxon>
        <taxon>Pseudomonadota</taxon>
        <taxon>Betaproteobacteria</taxon>
        <taxon>Burkholderiales</taxon>
        <taxon>Oxalobacteraceae</taxon>
        <taxon>Telluria group</taxon>
        <taxon>Duganella</taxon>
    </lineage>
</organism>
<dbReference type="InterPro" id="IPR022742">
    <property type="entry name" value="Hydrolase_4"/>
</dbReference>
<dbReference type="Gene3D" id="3.40.50.1820">
    <property type="entry name" value="alpha/beta hydrolase"/>
    <property type="match status" value="1"/>
</dbReference>
<gene>
    <name evidence="3" type="ORF">GTP27_17685</name>
</gene>
<dbReference type="InterPro" id="IPR053145">
    <property type="entry name" value="AB_hydrolase_Est10"/>
</dbReference>
<dbReference type="PANTHER" id="PTHR43265">
    <property type="entry name" value="ESTERASE ESTD"/>
    <property type="match status" value="1"/>
</dbReference>
<accession>A0ABW9VRG3</accession>
<dbReference type="PANTHER" id="PTHR43265:SF1">
    <property type="entry name" value="ESTERASE ESTD"/>
    <property type="match status" value="1"/>
</dbReference>
<evidence type="ECO:0000313" key="4">
    <source>
        <dbReference type="Proteomes" id="UP000478090"/>
    </source>
</evidence>
<dbReference type="RefSeq" id="WP_161040471.1">
    <property type="nucleotide sequence ID" value="NZ_WWCM01000013.1"/>
</dbReference>
<proteinExistence type="predicted"/>
<dbReference type="Proteomes" id="UP000478090">
    <property type="component" value="Unassembled WGS sequence"/>
</dbReference>
<comment type="caution">
    <text evidence="3">The sequence shown here is derived from an EMBL/GenBank/DDBJ whole genome shotgun (WGS) entry which is preliminary data.</text>
</comment>
<dbReference type="GO" id="GO:0016787">
    <property type="term" value="F:hydrolase activity"/>
    <property type="evidence" value="ECO:0007669"/>
    <property type="project" value="UniProtKB-KW"/>
</dbReference>